<proteinExistence type="predicted"/>
<reference evidence="1 2" key="1">
    <citation type="submission" date="2020-08" db="EMBL/GenBank/DDBJ databases">
        <title>Genomic Encyclopedia of Type Strains, Phase IV (KMG-IV): sequencing the most valuable type-strain genomes for metagenomic binning, comparative biology and taxonomic classification.</title>
        <authorList>
            <person name="Goeker M."/>
        </authorList>
    </citation>
    <scope>NUCLEOTIDE SEQUENCE [LARGE SCALE GENOMIC DNA]</scope>
    <source>
        <strain evidence="1 2">DSM 22071</strain>
    </source>
</reference>
<dbReference type="InterPro" id="IPR042184">
    <property type="entry name" value="YqeY/Aim41_N"/>
</dbReference>
<dbReference type="Pfam" id="PF09424">
    <property type="entry name" value="YqeY"/>
    <property type="match status" value="1"/>
</dbReference>
<sequence>MSIKEQVNSDIKQAMRDKNKPALEALRFLMAAFKEYEVNNHKREEGLGDEEALQILQSSIKKRRDSIEQFSAAGRSDLVEKEQAGLAVIERYLPEQLGEDELRAIIQGAIEETGAQGPKGMGLVMKSVMPKVKGKADGGLINRLVKEALG</sequence>
<organism evidence="1 2">
    <name type="scientific">Desulfurispira natronophila</name>
    <dbReference type="NCBI Taxonomy" id="682562"/>
    <lineage>
        <taxon>Bacteria</taxon>
        <taxon>Pseudomonadati</taxon>
        <taxon>Chrysiogenota</taxon>
        <taxon>Chrysiogenia</taxon>
        <taxon>Chrysiogenales</taxon>
        <taxon>Chrysiogenaceae</taxon>
        <taxon>Desulfurispira</taxon>
    </lineage>
</organism>
<keyword evidence="2" id="KW-1185">Reference proteome</keyword>
<dbReference type="Gene3D" id="1.10.1510.10">
    <property type="entry name" value="Uncharacterised protein YqeY/AIM41 PF09424, N-terminal domain"/>
    <property type="match status" value="1"/>
</dbReference>
<accession>A0A7W8DGC3</accession>
<evidence type="ECO:0008006" key="3">
    <source>
        <dbReference type="Google" id="ProtNLM"/>
    </source>
</evidence>
<dbReference type="Proteomes" id="UP000528322">
    <property type="component" value="Unassembled WGS sequence"/>
</dbReference>
<dbReference type="SUPFAM" id="SSF89095">
    <property type="entry name" value="GatB/YqeY motif"/>
    <property type="match status" value="1"/>
</dbReference>
<dbReference type="RefSeq" id="WP_183729621.1">
    <property type="nucleotide sequence ID" value="NZ_JACHID010000002.1"/>
</dbReference>
<gene>
    <name evidence="1" type="ORF">HNR37_000563</name>
</gene>
<evidence type="ECO:0000313" key="2">
    <source>
        <dbReference type="Proteomes" id="UP000528322"/>
    </source>
</evidence>
<evidence type="ECO:0000313" key="1">
    <source>
        <dbReference type="EMBL" id="MBB5021257.1"/>
    </source>
</evidence>
<name>A0A7W8DGC3_9BACT</name>
<protein>
    <recommendedName>
        <fullName evidence="3">GatB/YqeY domain-containing protein</fullName>
    </recommendedName>
</protein>
<dbReference type="PANTHER" id="PTHR28055:SF1">
    <property type="entry name" value="ALTERED INHERITANCE OF MITOCHONDRIA PROTEIN 41, MITOCHONDRIAL"/>
    <property type="match status" value="1"/>
</dbReference>
<dbReference type="Gene3D" id="1.10.10.410">
    <property type="match status" value="1"/>
</dbReference>
<dbReference type="AlphaFoldDB" id="A0A7W8DGC3"/>
<dbReference type="InterPro" id="IPR003789">
    <property type="entry name" value="Asn/Gln_tRNA_amidoTrase-B-like"/>
</dbReference>
<dbReference type="EMBL" id="JACHID010000002">
    <property type="protein sequence ID" value="MBB5021257.1"/>
    <property type="molecule type" value="Genomic_DNA"/>
</dbReference>
<dbReference type="InterPro" id="IPR019004">
    <property type="entry name" value="YqeY/Aim41"/>
</dbReference>
<dbReference type="GO" id="GO:0016884">
    <property type="term" value="F:carbon-nitrogen ligase activity, with glutamine as amido-N-donor"/>
    <property type="evidence" value="ECO:0007669"/>
    <property type="project" value="InterPro"/>
</dbReference>
<dbReference type="InterPro" id="IPR023168">
    <property type="entry name" value="GatB_Yqey_C_2"/>
</dbReference>
<comment type="caution">
    <text evidence="1">The sequence shown here is derived from an EMBL/GenBank/DDBJ whole genome shotgun (WGS) entry which is preliminary data.</text>
</comment>
<dbReference type="PANTHER" id="PTHR28055">
    <property type="entry name" value="ALTERED INHERITANCE OF MITOCHONDRIA PROTEIN 41, MITOCHONDRIAL"/>
    <property type="match status" value="1"/>
</dbReference>